<keyword evidence="2" id="KW-0489">Methyltransferase</keyword>
<protein>
    <submittedName>
        <fullName evidence="2">Class I SAM-dependent methyltransferase</fullName>
    </submittedName>
</protein>
<dbReference type="GO" id="GO:0032259">
    <property type="term" value="P:methylation"/>
    <property type="evidence" value="ECO:0007669"/>
    <property type="project" value="UniProtKB-KW"/>
</dbReference>
<evidence type="ECO:0000313" key="3">
    <source>
        <dbReference type="Proteomes" id="UP001199296"/>
    </source>
</evidence>
<dbReference type="Proteomes" id="UP001199296">
    <property type="component" value="Unassembled WGS sequence"/>
</dbReference>
<dbReference type="Pfam" id="PF13847">
    <property type="entry name" value="Methyltransf_31"/>
    <property type="match status" value="1"/>
</dbReference>
<dbReference type="SUPFAM" id="SSF53335">
    <property type="entry name" value="S-adenosyl-L-methionine-dependent methyltransferases"/>
    <property type="match status" value="1"/>
</dbReference>
<dbReference type="RefSeq" id="WP_229343598.1">
    <property type="nucleotide sequence ID" value="NZ_JAJFAT010000002.1"/>
</dbReference>
<reference evidence="2 3" key="1">
    <citation type="submission" date="2021-10" db="EMBL/GenBank/DDBJ databases">
        <authorList>
            <person name="Grouzdev D.S."/>
            <person name="Pantiukh K.S."/>
            <person name="Krutkina M.S."/>
        </authorList>
    </citation>
    <scope>NUCLEOTIDE SEQUENCE [LARGE SCALE GENOMIC DNA]</scope>
    <source>
        <strain evidence="2 3">Z-7514</strain>
    </source>
</reference>
<dbReference type="EMBL" id="JAJFAT010000002">
    <property type="protein sequence ID" value="MCC3144088.1"/>
    <property type="molecule type" value="Genomic_DNA"/>
</dbReference>
<gene>
    <name evidence="2" type="ORF">LJ207_01995</name>
</gene>
<evidence type="ECO:0000313" key="2">
    <source>
        <dbReference type="EMBL" id="MCC3144088.1"/>
    </source>
</evidence>
<proteinExistence type="predicted"/>
<keyword evidence="2" id="KW-0808">Transferase</keyword>
<evidence type="ECO:0000259" key="1">
    <source>
        <dbReference type="Pfam" id="PF13847"/>
    </source>
</evidence>
<dbReference type="InterPro" id="IPR025714">
    <property type="entry name" value="Methyltranfer_dom"/>
</dbReference>
<accession>A0AAW4WSK9</accession>
<keyword evidence="3" id="KW-1185">Reference proteome</keyword>
<dbReference type="AlphaFoldDB" id="A0AAW4WSK9"/>
<sequence length="192" mass="22138">MAKHRFDPIKKDKLFNKERKARLKPMQLLLKHGLKEGDKIADIGAGNGFFAIPAAKIVKESGQVFAVDVEKIMLRDLNKRASSAAVEKNITLIKSSENRAELAEKVDFMLFSYLIHEIDDKESFLDNYLKFLKTDSKILIVEWTKNNMDEGPPKNHRIGRDELKNILENKQLKNIKIEEIDEKNYLITAEKL</sequence>
<feature type="domain" description="Methyltransferase" evidence="1">
    <location>
        <begin position="35"/>
        <end position="169"/>
    </location>
</feature>
<dbReference type="CDD" id="cd02440">
    <property type="entry name" value="AdoMet_MTases"/>
    <property type="match status" value="1"/>
</dbReference>
<name>A0AAW4WSK9_9FIRM</name>
<dbReference type="InterPro" id="IPR029063">
    <property type="entry name" value="SAM-dependent_MTases_sf"/>
</dbReference>
<dbReference type="GO" id="GO:0008168">
    <property type="term" value="F:methyltransferase activity"/>
    <property type="evidence" value="ECO:0007669"/>
    <property type="project" value="UniProtKB-KW"/>
</dbReference>
<organism evidence="2 3">
    <name type="scientific">Halanaerobium polyolivorans</name>
    <dbReference type="NCBI Taxonomy" id="2886943"/>
    <lineage>
        <taxon>Bacteria</taxon>
        <taxon>Bacillati</taxon>
        <taxon>Bacillota</taxon>
        <taxon>Clostridia</taxon>
        <taxon>Halanaerobiales</taxon>
        <taxon>Halanaerobiaceae</taxon>
        <taxon>Halanaerobium</taxon>
    </lineage>
</organism>
<dbReference type="Gene3D" id="3.40.50.150">
    <property type="entry name" value="Vaccinia Virus protein VP39"/>
    <property type="match status" value="1"/>
</dbReference>
<comment type="caution">
    <text evidence="2">The sequence shown here is derived from an EMBL/GenBank/DDBJ whole genome shotgun (WGS) entry which is preliminary data.</text>
</comment>